<reference evidence="1 2" key="1">
    <citation type="submission" date="2016-03" db="EMBL/GenBank/DDBJ databases">
        <title>Shallow-sea hydrothermal system.</title>
        <authorList>
            <person name="Tang K."/>
        </authorList>
    </citation>
    <scope>NUCLEOTIDE SEQUENCE [LARGE SCALE GENOMIC DNA]</scope>
    <source>
        <strain evidence="1 2">JLT9</strain>
    </source>
</reference>
<protein>
    <submittedName>
        <fullName evidence="1">Uncharacterized protein</fullName>
    </submittedName>
</protein>
<evidence type="ECO:0000313" key="1">
    <source>
        <dbReference type="EMBL" id="ANS78307.1"/>
    </source>
</evidence>
<dbReference type="KEGG" id="serj:SGUI_0911"/>
<organism evidence="1 2">
    <name type="scientific">Serinicoccus hydrothermalis</name>
    <dbReference type="NCBI Taxonomy" id="1758689"/>
    <lineage>
        <taxon>Bacteria</taxon>
        <taxon>Bacillati</taxon>
        <taxon>Actinomycetota</taxon>
        <taxon>Actinomycetes</taxon>
        <taxon>Micrococcales</taxon>
        <taxon>Ornithinimicrobiaceae</taxon>
        <taxon>Serinicoccus</taxon>
    </lineage>
</organism>
<name>A0A1B1NA49_9MICO</name>
<gene>
    <name evidence="1" type="ORF">SGUI_0911</name>
</gene>
<sequence length="126" mass="12897">MLAADVVDLVVSDADRRAGALGFLLLRPGGALAQPVVVGEVQQEDPVGVVARMIAVIADLPDTPGFVLAIARPRGGVTDIDRALHQYALDACDAAGLRLWGTYLATHAGVTHLPVAAGLVPRTGAA</sequence>
<evidence type="ECO:0000313" key="2">
    <source>
        <dbReference type="Proteomes" id="UP000092482"/>
    </source>
</evidence>
<dbReference type="STRING" id="1758689.SGUI_0911"/>
<dbReference type="EMBL" id="CP014989">
    <property type="protein sequence ID" value="ANS78307.1"/>
    <property type="molecule type" value="Genomic_DNA"/>
</dbReference>
<dbReference type="Proteomes" id="UP000092482">
    <property type="component" value="Chromosome"/>
</dbReference>
<proteinExistence type="predicted"/>
<keyword evidence="2" id="KW-1185">Reference proteome</keyword>
<accession>A0A1B1NA49</accession>
<dbReference type="AlphaFoldDB" id="A0A1B1NA49"/>